<comment type="caution">
    <text evidence="1">The sequence shown here is derived from an EMBL/GenBank/DDBJ whole genome shotgun (WGS) entry which is preliminary data.</text>
</comment>
<evidence type="ECO:0000313" key="2">
    <source>
        <dbReference type="Proteomes" id="UP001153678"/>
    </source>
</evidence>
<accession>A0A9W4WS98</accession>
<dbReference type="AlphaFoldDB" id="A0A9W4WS98"/>
<evidence type="ECO:0000313" key="1">
    <source>
        <dbReference type="EMBL" id="CAI2182406.1"/>
    </source>
</evidence>
<dbReference type="Proteomes" id="UP001153678">
    <property type="component" value="Unassembled WGS sequence"/>
</dbReference>
<dbReference type="EMBL" id="CAMKVN010002739">
    <property type="protein sequence ID" value="CAI2182406.1"/>
    <property type="molecule type" value="Genomic_DNA"/>
</dbReference>
<sequence>MNDIENMITKQLLKQSYQIVQQDLLNTFQKMKNGDKIRLPNIGVFEKKFKQGKSCLPKTFGKKYTAY</sequence>
<proteinExistence type="predicted"/>
<organism evidence="1 2">
    <name type="scientific">Funneliformis geosporum</name>
    <dbReference type="NCBI Taxonomy" id="1117311"/>
    <lineage>
        <taxon>Eukaryota</taxon>
        <taxon>Fungi</taxon>
        <taxon>Fungi incertae sedis</taxon>
        <taxon>Mucoromycota</taxon>
        <taxon>Glomeromycotina</taxon>
        <taxon>Glomeromycetes</taxon>
        <taxon>Glomerales</taxon>
        <taxon>Glomeraceae</taxon>
        <taxon>Funneliformis</taxon>
    </lineage>
</organism>
<reference evidence="1" key="1">
    <citation type="submission" date="2022-08" db="EMBL/GenBank/DDBJ databases">
        <authorList>
            <person name="Kallberg Y."/>
            <person name="Tangrot J."/>
            <person name="Rosling A."/>
        </authorList>
    </citation>
    <scope>NUCLEOTIDE SEQUENCE</scope>
    <source>
        <strain evidence="1">Wild A</strain>
    </source>
</reference>
<gene>
    <name evidence="1" type="ORF">FWILDA_LOCUS10564</name>
</gene>
<protein>
    <submittedName>
        <fullName evidence="1">1396_t:CDS:1</fullName>
    </submittedName>
</protein>
<keyword evidence="2" id="KW-1185">Reference proteome</keyword>
<name>A0A9W4WS98_9GLOM</name>